<feature type="compositionally biased region" description="Low complexity" evidence="5">
    <location>
        <begin position="397"/>
        <end position="420"/>
    </location>
</feature>
<evidence type="ECO:0000256" key="3">
    <source>
        <dbReference type="ARBA" id="ARBA00022989"/>
    </source>
</evidence>
<evidence type="ECO:0000256" key="5">
    <source>
        <dbReference type="SAM" id="MobiDB-lite"/>
    </source>
</evidence>
<dbReference type="Pfam" id="PF07738">
    <property type="entry name" value="Sad1_UNC"/>
    <property type="match status" value="1"/>
</dbReference>
<reference evidence="8 9" key="1">
    <citation type="journal article" date="2021" name="Environ. Microbiol.">
        <title>Gene family expansions and transcriptome signatures uncover fungal adaptations to wood decay.</title>
        <authorList>
            <person name="Hage H."/>
            <person name="Miyauchi S."/>
            <person name="Viragh M."/>
            <person name="Drula E."/>
            <person name="Min B."/>
            <person name="Chaduli D."/>
            <person name="Navarro D."/>
            <person name="Favel A."/>
            <person name="Norest M."/>
            <person name="Lesage-Meessen L."/>
            <person name="Balint B."/>
            <person name="Merenyi Z."/>
            <person name="de Eugenio L."/>
            <person name="Morin E."/>
            <person name="Martinez A.T."/>
            <person name="Baldrian P."/>
            <person name="Stursova M."/>
            <person name="Martinez M.J."/>
            <person name="Novotny C."/>
            <person name="Magnuson J.K."/>
            <person name="Spatafora J.W."/>
            <person name="Maurice S."/>
            <person name="Pangilinan J."/>
            <person name="Andreopoulos W."/>
            <person name="LaButti K."/>
            <person name="Hundley H."/>
            <person name="Na H."/>
            <person name="Kuo A."/>
            <person name="Barry K."/>
            <person name="Lipzen A."/>
            <person name="Henrissat B."/>
            <person name="Riley R."/>
            <person name="Ahrendt S."/>
            <person name="Nagy L.G."/>
            <person name="Grigoriev I.V."/>
            <person name="Martin F."/>
            <person name="Rosso M.N."/>
        </authorList>
    </citation>
    <scope>NUCLEOTIDE SEQUENCE [LARGE SCALE GENOMIC DNA]</scope>
    <source>
        <strain evidence="8 9">CIRM-BRFM 1785</strain>
    </source>
</reference>
<dbReference type="RefSeq" id="XP_047774465.1">
    <property type="nucleotide sequence ID" value="XM_047917643.1"/>
</dbReference>
<feature type="compositionally biased region" description="Polar residues" evidence="5">
    <location>
        <begin position="441"/>
        <end position="456"/>
    </location>
</feature>
<keyword evidence="6" id="KW-0732">Signal</keyword>
<dbReference type="Proteomes" id="UP000814176">
    <property type="component" value="Unassembled WGS sequence"/>
</dbReference>
<feature type="compositionally biased region" description="Polar residues" evidence="5">
    <location>
        <begin position="709"/>
        <end position="735"/>
    </location>
</feature>
<accession>A0ABQ8K3A7</accession>
<dbReference type="InterPro" id="IPR045120">
    <property type="entry name" value="Suco/Slp1-like"/>
</dbReference>
<keyword evidence="9" id="KW-1185">Reference proteome</keyword>
<feature type="region of interest" description="Disordered" evidence="5">
    <location>
        <begin position="75"/>
        <end position="116"/>
    </location>
</feature>
<feature type="region of interest" description="Disordered" evidence="5">
    <location>
        <begin position="309"/>
        <end position="488"/>
    </location>
</feature>
<evidence type="ECO:0000313" key="8">
    <source>
        <dbReference type="EMBL" id="KAH9831338.1"/>
    </source>
</evidence>
<keyword evidence="2" id="KW-0812">Transmembrane</keyword>
<feature type="compositionally biased region" description="Polar residues" evidence="5">
    <location>
        <begin position="471"/>
        <end position="484"/>
    </location>
</feature>
<keyword evidence="4" id="KW-0472">Membrane</keyword>
<evidence type="ECO:0000313" key="9">
    <source>
        <dbReference type="Proteomes" id="UP000814176"/>
    </source>
</evidence>
<feature type="region of interest" description="Disordered" evidence="5">
    <location>
        <begin position="810"/>
        <end position="943"/>
    </location>
</feature>
<name>A0ABQ8K3A7_9APHY</name>
<feature type="region of interest" description="Disordered" evidence="5">
    <location>
        <begin position="678"/>
        <end position="798"/>
    </location>
</feature>
<dbReference type="PANTHER" id="PTHR12953:SF0">
    <property type="entry name" value="SUN DOMAIN-CONTAINING OSSIFICATION FACTOR"/>
    <property type="match status" value="1"/>
</dbReference>
<keyword evidence="3" id="KW-1133">Transmembrane helix</keyword>
<comment type="caution">
    <text evidence="8">The sequence shown here is derived from an EMBL/GenBank/DDBJ whole genome shotgun (WGS) entry which is preliminary data.</text>
</comment>
<evidence type="ECO:0000259" key="7">
    <source>
        <dbReference type="PROSITE" id="PS51469"/>
    </source>
</evidence>
<organism evidence="8 9">
    <name type="scientific">Rhodofomes roseus</name>
    <dbReference type="NCBI Taxonomy" id="34475"/>
    <lineage>
        <taxon>Eukaryota</taxon>
        <taxon>Fungi</taxon>
        <taxon>Dikarya</taxon>
        <taxon>Basidiomycota</taxon>
        <taxon>Agaricomycotina</taxon>
        <taxon>Agaricomycetes</taxon>
        <taxon>Polyporales</taxon>
        <taxon>Rhodofomes</taxon>
    </lineage>
</organism>
<dbReference type="EMBL" id="JADCUA010000026">
    <property type="protein sequence ID" value="KAH9831338.1"/>
    <property type="molecule type" value="Genomic_DNA"/>
</dbReference>
<feature type="domain" description="SUN" evidence="7">
    <location>
        <begin position="125"/>
        <end position="292"/>
    </location>
</feature>
<dbReference type="PROSITE" id="PS51469">
    <property type="entry name" value="SUN"/>
    <property type="match status" value="1"/>
</dbReference>
<sequence length="955" mass="103539">MFPSLLPTSLLALVFASPVLGAPSSSNDPFREIALQAPKREEPPICCLRPLEPAEPSAGDDVFISFEDWKARRLGEARESPARSSPAANTAQRSAGGKERNDVDGQDKAASSSRVFGVVQPSGLQDSADVSHHDERLAPQLRIPIVDRFNYAATDCSARVHTAHRSAKSPSSILSSKKDRYLLSPCAEEKQFVVVELCDDIMIDTVQMANYEFFSGVFKDFSVSVAKTPPTDEQGWTHAGTYRAQNVRGVQSFHPPPTLRDFYRFIRIDFHSHYGNEYYCPLSLLRVYGLTHLEQWKWDEWEQQSRARRASDASAAADSHPEPPQTAHIPVADVSKPQSVETEAAMKGSTRVASETEHAADEDGASSVSSREPSVQIPSGPHTLEEPQPTQDAAPVSDTAASIPPTTPADTTTPDMSTTPDDLDNVSHESQTAHPADNDSAKATTPSWAISTSLSSDHYPPSYHNRPPHEGTSSGPVESAHASQSRVASIASNLSSSVSSSVSLAASQSHSPPPSPPVVFPPASTGGESIYRTIMNRLSVLEANTTLYARYVEEQTAGIREVLLRLGEDLGRLEGIGKAQAQMYQRSVTEFDKQRRKLEWEHRELLVKVNHLTEEVVLEKRLGILQLCLLLAVLVFMALTRGSRGEHASVHRVPDAGRPMGMREWGRRTLSLSGDWVNRFRSRSPTPKPVSRPELRQIDKNPAEKVDFPSQSTQTPSHRPFLSTSPRSPTFSHPRSATRHLSSRPRTPSSLRVSTPRYHNLHARSTQTTSTPPPSARPQMTRSTSSSAGFGSGFGTTAIESVPRSAKRWARSAHLHEVKSTSGVQSRAPDSARMGAEETLGTVRETESAGSSRTVLVSEGATPAVDVFSPRPEAPPTPTASKGKGKQLRPTLSPLRLSAPNDLPRMCVVSSPASDAEGSEGDAWVDTDADGSESEPGVVAIGITPNPARHAIFAA</sequence>
<gene>
    <name evidence="8" type="ORF">C8Q71DRAFT_298475</name>
</gene>
<comment type="subcellular location">
    <subcellularLocation>
        <location evidence="1">Endomembrane system</location>
    </subcellularLocation>
</comment>
<feature type="compositionally biased region" description="Basic and acidic residues" evidence="5">
    <location>
        <begin position="691"/>
        <end position="707"/>
    </location>
</feature>
<dbReference type="PANTHER" id="PTHR12953">
    <property type="entry name" value="MEMBRANE PROTEIN CH1 RELATED"/>
    <property type="match status" value="1"/>
</dbReference>
<dbReference type="Gene3D" id="2.60.120.260">
    <property type="entry name" value="Galactose-binding domain-like"/>
    <property type="match status" value="1"/>
</dbReference>
<feature type="compositionally biased region" description="Polar residues" evidence="5">
    <location>
        <begin position="366"/>
        <end position="377"/>
    </location>
</feature>
<feature type="compositionally biased region" description="Low complexity" evidence="5">
    <location>
        <begin position="744"/>
        <end position="770"/>
    </location>
</feature>
<feature type="compositionally biased region" description="Low complexity" evidence="5">
    <location>
        <begin position="777"/>
        <end position="789"/>
    </location>
</feature>
<proteinExistence type="predicted"/>
<protein>
    <submittedName>
        <fullName evidence="8">UNC-like C-terminal-domain-containing protein</fullName>
    </submittedName>
</protein>
<feature type="chain" id="PRO_5047402196" evidence="6">
    <location>
        <begin position="22"/>
        <end position="955"/>
    </location>
</feature>
<evidence type="ECO:0000256" key="2">
    <source>
        <dbReference type="ARBA" id="ARBA00022692"/>
    </source>
</evidence>
<dbReference type="GeneID" id="71998375"/>
<feature type="compositionally biased region" description="Basic and acidic residues" evidence="5">
    <location>
        <begin position="96"/>
        <end position="107"/>
    </location>
</feature>
<evidence type="ECO:0000256" key="4">
    <source>
        <dbReference type="ARBA" id="ARBA00023136"/>
    </source>
</evidence>
<feature type="compositionally biased region" description="Acidic residues" evidence="5">
    <location>
        <begin position="917"/>
        <end position="933"/>
    </location>
</feature>
<evidence type="ECO:0000256" key="1">
    <source>
        <dbReference type="ARBA" id="ARBA00004308"/>
    </source>
</evidence>
<feature type="signal peptide" evidence="6">
    <location>
        <begin position="1"/>
        <end position="21"/>
    </location>
</feature>
<evidence type="ECO:0000256" key="6">
    <source>
        <dbReference type="SAM" id="SignalP"/>
    </source>
</evidence>
<dbReference type="InterPro" id="IPR012919">
    <property type="entry name" value="SUN_dom"/>
</dbReference>